<feature type="compositionally biased region" description="Acidic residues" evidence="1">
    <location>
        <begin position="125"/>
        <end position="134"/>
    </location>
</feature>
<gene>
    <name evidence="2" type="ORF">N7449_007026</name>
</gene>
<feature type="compositionally biased region" description="Polar residues" evidence="1">
    <location>
        <begin position="135"/>
        <end position="145"/>
    </location>
</feature>
<keyword evidence="3" id="KW-1185">Reference proteome</keyword>
<evidence type="ECO:0000313" key="3">
    <source>
        <dbReference type="Proteomes" id="UP001150942"/>
    </source>
</evidence>
<feature type="compositionally biased region" description="Polar residues" evidence="1">
    <location>
        <begin position="156"/>
        <end position="170"/>
    </location>
</feature>
<feature type="region of interest" description="Disordered" evidence="1">
    <location>
        <begin position="1"/>
        <end position="28"/>
    </location>
</feature>
<reference evidence="2" key="2">
    <citation type="journal article" date="2023" name="IMA Fungus">
        <title>Comparative genomic study of the Penicillium genus elucidates a diverse pangenome and 15 lateral gene transfer events.</title>
        <authorList>
            <person name="Petersen C."/>
            <person name="Sorensen T."/>
            <person name="Nielsen M.R."/>
            <person name="Sondergaard T.E."/>
            <person name="Sorensen J.L."/>
            <person name="Fitzpatrick D.A."/>
            <person name="Frisvad J.C."/>
            <person name="Nielsen K.L."/>
        </authorList>
    </citation>
    <scope>NUCLEOTIDE SEQUENCE</scope>
    <source>
        <strain evidence="2">IBT 20477</strain>
    </source>
</reference>
<evidence type="ECO:0000313" key="2">
    <source>
        <dbReference type="EMBL" id="KAJ5196547.1"/>
    </source>
</evidence>
<evidence type="ECO:0000256" key="1">
    <source>
        <dbReference type="SAM" id="MobiDB-lite"/>
    </source>
</evidence>
<organism evidence="2 3">
    <name type="scientific">Penicillium cf. viridicatum</name>
    <dbReference type="NCBI Taxonomy" id="2972119"/>
    <lineage>
        <taxon>Eukaryota</taxon>
        <taxon>Fungi</taxon>
        <taxon>Dikarya</taxon>
        <taxon>Ascomycota</taxon>
        <taxon>Pezizomycotina</taxon>
        <taxon>Eurotiomycetes</taxon>
        <taxon>Eurotiomycetidae</taxon>
        <taxon>Eurotiales</taxon>
        <taxon>Aspergillaceae</taxon>
        <taxon>Penicillium</taxon>
    </lineage>
</organism>
<protein>
    <submittedName>
        <fullName evidence="2">Uncharacterized protein</fullName>
    </submittedName>
</protein>
<dbReference type="AlphaFoldDB" id="A0A9W9JHM7"/>
<feature type="region of interest" description="Disordered" evidence="1">
    <location>
        <begin position="120"/>
        <end position="185"/>
    </location>
</feature>
<sequence>MPVSTRASGKPTMHDRPSRSTDNWESPTTTARELLQEFHQDLTTDFDDIDALSRQKWVLQKFDVELNTPESRQIIRMYEDATAARREYEQTYTALDASLHTYENDDVRFVLRRLLDKVRLPPTDGGDEPNEDNNIETAQDTTSNDAPPKDLETSEAAEQSPTSTATPVADQSTGTTTPELTQQPTQRAHCVYITSLYSRRRRCFVLDTAVRA</sequence>
<dbReference type="Proteomes" id="UP001150942">
    <property type="component" value="Unassembled WGS sequence"/>
</dbReference>
<proteinExistence type="predicted"/>
<feature type="compositionally biased region" description="Low complexity" evidence="1">
    <location>
        <begin position="171"/>
        <end position="185"/>
    </location>
</feature>
<accession>A0A9W9JHM7</accession>
<dbReference type="OrthoDB" id="4377546at2759"/>
<name>A0A9W9JHM7_9EURO</name>
<dbReference type="EMBL" id="JAPQKQ010000005">
    <property type="protein sequence ID" value="KAJ5196547.1"/>
    <property type="molecule type" value="Genomic_DNA"/>
</dbReference>
<reference evidence="2" key="1">
    <citation type="submission" date="2022-11" db="EMBL/GenBank/DDBJ databases">
        <authorList>
            <person name="Petersen C."/>
        </authorList>
    </citation>
    <scope>NUCLEOTIDE SEQUENCE</scope>
    <source>
        <strain evidence="2">IBT 20477</strain>
    </source>
</reference>
<comment type="caution">
    <text evidence="2">The sequence shown here is derived from an EMBL/GenBank/DDBJ whole genome shotgun (WGS) entry which is preliminary data.</text>
</comment>